<evidence type="ECO:0000256" key="1">
    <source>
        <dbReference type="SAM" id="MobiDB-lite"/>
    </source>
</evidence>
<comment type="caution">
    <text evidence="2">The sequence shown here is derived from an EMBL/GenBank/DDBJ whole genome shotgun (WGS) entry which is preliminary data.</text>
</comment>
<evidence type="ECO:0000313" key="2">
    <source>
        <dbReference type="EMBL" id="MEQ2239125.1"/>
    </source>
</evidence>
<accession>A0ABV0U1R7</accession>
<protein>
    <submittedName>
        <fullName evidence="2">Uncharacterized protein</fullName>
    </submittedName>
</protein>
<proteinExistence type="predicted"/>
<sequence>MPQGKAKPLFLALHDSWKGVEAFIMKSLHLPASNHVVDKSNRHLSQTSKDGTAHFPQKEGSQTRKCLFLTPAESHASVHRDAKHKVTGVRPSRVKKESSGIMSTTVCWQKRSNFSSCKTKTGEAAREQI</sequence>
<keyword evidence="3" id="KW-1185">Reference proteome</keyword>
<organism evidence="2 3">
    <name type="scientific">Ilyodon furcidens</name>
    <name type="common">goldbreast splitfin</name>
    <dbReference type="NCBI Taxonomy" id="33524"/>
    <lineage>
        <taxon>Eukaryota</taxon>
        <taxon>Metazoa</taxon>
        <taxon>Chordata</taxon>
        <taxon>Craniata</taxon>
        <taxon>Vertebrata</taxon>
        <taxon>Euteleostomi</taxon>
        <taxon>Actinopterygii</taxon>
        <taxon>Neopterygii</taxon>
        <taxon>Teleostei</taxon>
        <taxon>Neoteleostei</taxon>
        <taxon>Acanthomorphata</taxon>
        <taxon>Ovalentaria</taxon>
        <taxon>Atherinomorphae</taxon>
        <taxon>Cyprinodontiformes</taxon>
        <taxon>Goodeidae</taxon>
        <taxon>Ilyodon</taxon>
    </lineage>
</organism>
<feature type="region of interest" description="Disordered" evidence="1">
    <location>
        <begin position="41"/>
        <end position="61"/>
    </location>
</feature>
<dbReference type="EMBL" id="JAHRIQ010057985">
    <property type="protein sequence ID" value="MEQ2239125.1"/>
    <property type="molecule type" value="Genomic_DNA"/>
</dbReference>
<gene>
    <name evidence="2" type="ORF">ILYODFUR_001350</name>
</gene>
<dbReference type="Proteomes" id="UP001482620">
    <property type="component" value="Unassembled WGS sequence"/>
</dbReference>
<feature type="region of interest" description="Disordered" evidence="1">
    <location>
        <begin position="77"/>
        <end position="97"/>
    </location>
</feature>
<evidence type="ECO:0000313" key="3">
    <source>
        <dbReference type="Proteomes" id="UP001482620"/>
    </source>
</evidence>
<name>A0ABV0U1R7_9TELE</name>
<reference evidence="2 3" key="1">
    <citation type="submission" date="2021-06" db="EMBL/GenBank/DDBJ databases">
        <authorList>
            <person name="Palmer J.M."/>
        </authorList>
    </citation>
    <scope>NUCLEOTIDE SEQUENCE [LARGE SCALE GENOMIC DNA]</scope>
    <source>
        <strain evidence="3">if_2019</strain>
        <tissue evidence="2">Muscle</tissue>
    </source>
</reference>